<dbReference type="Proteomes" id="UP000324222">
    <property type="component" value="Unassembled WGS sequence"/>
</dbReference>
<protein>
    <submittedName>
        <fullName evidence="1">Uncharacterized protein</fullName>
    </submittedName>
</protein>
<reference evidence="1 2" key="1">
    <citation type="submission" date="2019-05" db="EMBL/GenBank/DDBJ databases">
        <title>Another draft genome of Portunus trituberculatus and its Hox gene families provides insights of decapod evolution.</title>
        <authorList>
            <person name="Jeong J.-H."/>
            <person name="Song I."/>
            <person name="Kim S."/>
            <person name="Choi T."/>
            <person name="Kim D."/>
            <person name="Ryu S."/>
            <person name="Kim W."/>
        </authorList>
    </citation>
    <scope>NUCLEOTIDE SEQUENCE [LARGE SCALE GENOMIC DNA]</scope>
    <source>
        <tissue evidence="1">Muscle</tissue>
    </source>
</reference>
<dbReference type="AlphaFoldDB" id="A0A5B7DT53"/>
<sequence length="66" mass="7472">MPQQLRTYGTAKVNGRTLQYISHQAWIRTRAPLTSYATQHPLKRECVAETTGIRRETAEGGAKKDK</sequence>
<accession>A0A5B7DT53</accession>
<comment type="caution">
    <text evidence="1">The sequence shown here is derived from an EMBL/GenBank/DDBJ whole genome shotgun (WGS) entry which is preliminary data.</text>
</comment>
<keyword evidence="2" id="KW-1185">Reference proteome</keyword>
<evidence type="ECO:0000313" key="1">
    <source>
        <dbReference type="EMBL" id="MPC24588.1"/>
    </source>
</evidence>
<proteinExistence type="predicted"/>
<dbReference type="EMBL" id="VSRR010001348">
    <property type="protein sequence ID" value="MPC24588.1"/>
    <property type="molecule type" value="Genomic_DNA"/>
</dbReference>
<gene>
    <name evidence="1" type="ORF">E2C01_017674</name>
</gene>
<evidence type="ECO:0000313" key="2">
    <source>
        <dbReference type="Proteomes" id="UP000324222"/>
    </source>
</evidence>
<organism evidence="1 2">
    <name type="scientific">Portunus trituberculatus</name>
    <name type="common">Swimming crab</name>
    <name type="synonym">Neptunus trituberculatus</name>
    <dbReference type="NCBI Taxonomy" id="210409"/>
    <lineage>
        <taxon>Eukaryota</taxon>
        <taxon>Metazoa</taxon>
        <taxon>Ecdysozoa</taxon>
        <taxon>Arthropoda</taxon>
        <taxon>Crustacea</taxon>
        <taxon>Multicrustacea</taxon>
        <taxon>Malacostraca</taxon>
        <taxon>Eumalacostraca</taxon>
        <taxon>Eucarida</taxon>
        <taxon>Decapoda</taxon>
        <taxon>Pleocyemata</taxon>
        <taxon>Brachyura</taxon>
        <taxon>Eubrachyura</taxon>
        <taxon>Portunoidea</taxon>
        <taxon>Portunidae</taxon>
        <taxon>Portuninae</taxon>
        <taxon>Portunus</taxon>
    </lineage>
</organism>
<name>A0A5B7DT53_PORTR</name>